<dbReference type="RefSeq" id="WP_109639438.1">
    <property type="nucleotide sequence ID" value="NZ_QGHB01000010.1"/>
</dbReference>
<evidence type="ECO:0000313" key="2">
    <source>
        <dbReference type="EMBL" id="PWK83619.1"/>
    </source>
</evidence>
<evidence type="ECO:0000256" key="1">
    <source>
        <dbReference type="SAM" id="Phobius"/>
    </source>
</evidence>
<sequence length="170" mass="18011">MLTENGVNLFSKPADVGAAPSLAHGERPRGLTEAGWVRTTGWLQVGDHPVHSASVAALAGLLWSLVGAAVLVNTAPVLAGVLVLATPLLCGGLWWLYTAYVRPSSSARNIERKHAHELEPGDLVRLCGSIGPIGRVIEVASGEDVRVVYHGGGRQTWPRHQVVHIAELLS</sequence>
<dbReference type="Proteomes" id="UP000246005">
    <property type="component" value="Unassembled WGS sequence"/>
</dbReference>
<feature type="transmembrane region" description="Helical" evidence="1">
    <location>
        <begin position="50"/>
        <end position="72"/>
    </location>
</feature>
<name>A0A316I8L5_9PSEU</name>
<gene>
    <name evidence="2" type="ORF">C8D88_11075</name>
</gene>
<proteinExistence type="predicted"/>
<dbReference type="EMBL" id="QGHB01000010">
    <property type="protein sequence ID" value="PWK83619.1"/>
    <property type="molecule type" value="Genomic_DNA"/>
</dbReference>
<dbReference type="AlphaFoldDB" id="A0A316I8L5"/>
<feature type="transmembrane region" description="Helical" evidence="1">
    <location>
        <begin position="77"/>
        <end position="97"/>
    </location>
</feature>
<keyword evidence="1" id="KW-0472">Membrane</keyword>
<comment type="caution">
    <text evidence="2">The sequence shown here is derived from an EMBL/GenBank/DDBJ whole genome shotgun (WGS) entry which is preliminary data.</text>
</comment>
<organism evidence="2 3">
    <name type="scientific">Lentzea atacamensis</name>
    <dbReference type="NCBI Taxonomy" id="531938"/>
    <lineage>
        <taxon>Bacteria</taxon>
        <taxon>Bacillati</taxon>
        <taxon>Actinomycetota</taxon>
        <taxon>Actinomycetes</taxon>
        <taxon>Pseudonocardiales</taxon>
        <taxon>Pseudonocardiaceae</taxon>
        <taxon>Lentzea</taxon>
    </lineage>
</organism>
<reference evidence="2 3" key="1">
    <citation type="submission" date="2018-05" db="EMBL/GenBank/DDBJ databases">
        <title>Genomic Encyclopedia of Type Strains, Phase IV (KMG-IV): sequencing the most valuable type-strain genomes for metagenomic binning, comparative biology and taxonomic classification.</title>
        <authorList>
            <person name="Goeker M."/>
        </authorList>
    </citation>
    <scope>NUCLEOTIDE SEQUENCE [LARGE SCALE GENOMIC DNA]</scope>
    <source>
        <strain evidence="2 3">DSM 45480</strain>
    </source>
</reference>
<protein>
    <submittedName>
        <fullName evidence="2">Uncharacterized protein</fullName>
    </submittedName>
</protein>
<keyword evidence="1" id="KW-0812">Transmembrane</keyword>
<keyword evidence="1" id="KW-1133">Transmembrane helix</keyword>
<accession>A0A316I8L5</accession>
<evidence type="ECO:0000313" key="3">
    <source>
        <dbReference type="Proteomes" id="UP000246005"/>
    </source>
</evidence>